<sequence>MASGVDQALQEWASRASDEELDAGPRLEDLGGADAVAAEGETWAGGPQLPYLFTALAHGLDTLPDDQARPLLAAAASGLRHPHSAWVLADALDVVCTRPDLAARLGTRTLRDLAALAEDALSGESDPGLAQPAIAGLLRLAVAGGTPHRLLALLTEITGTEPADALERLPVLIGIARDHFADTDRLLDVLSALENQPDLAPATRADASFELALADERTALEAGDRTTADEQLRRALMRFAEIDRNHEARLDARAHAAAIKAVLAFADLEKNPTGAGKARQQLTEASDQLDATAAHLTAWTGRMHQLDWLSARGLTQSAWSRLVTTLNTAQTYLDQPSWYNPAGALNDLLQIYVASRSIHIPAPDAPGLIALISPTLEAPFVRSEGLLHQMEQALAHDPQFTGHPDAQALHDAVQKRRQQSATAGAQQEGMPGKSLEGRPALAALFLADGAVDPHALDLLEQRAHEITKGYTPTGNARVDEHLVTLLDIMKTSPAWKPSDSHYFTTLLEHFLRFLYDRFDAQANLYGERTAYLGPARKNPEGAEVPWNEKNLQDDFHQHLSPLFPPGSVEREKWDVASGRADVTFTPQLGSRFVAEIKWRTSSWKAQDVIQRDYLAQAANYTATGPPFAVLLVGDASDHSAGYRDIEDSIWVISHARSATEIPRLVVTGVLPTARQTPHALRVQRSAGTRGRQRRSGQA</sequence>
<evidence type="ECO:0000313" key="2">
    <source>
        <dbReference type="EMBL" id="WTS09736.1"/>
    </source>
</evidence>
<name>A0AAU1TZW6_9ACTN</name>
<gene>
    <name evidence="2" type="ORF">OHU69_00355</name>
    <name evidence="3" type="ORF">OHU69_50315</name>
</gene>
<dbReference type="EMBL" id="CP108195">
    <property type="protein sequence ID" value="WTS18437.1"/>
    <property type="molecule type" value="Genomic_DNA"/>
</dbReference>
<dbReference type="EMBL" id="CP108195">
    <property type="protein sequence ID" value="WTS09736.1"/>
    <property type="molecule type" value="Genomic_DNA"/>
</dbReference>
<organism evidence="2">
    <name type="scientific">Streptomyces sp. NBC_00119</name>
    <dbReference type="NCBI Taxonomy" id="2975659"/>
    <lineage>
        <taxon>Bacteria</taxon>
        <taxon>Bacillati</taxon>
        <taxon>Actinomycetota</taxon>
        <taxon>Actinomycetes</taxon>
        <taxon>Kitasatosporales</taxon>
        <taxon>Streptomycetaceae</taxon>
        <taxon>Streptomyces</taxon>
    </lineage>
</organism>
<feature type="region of interest" description="Disordered" evidence="1">
    <location>
        <begin position="409"/>
        <end position="434"/>
    </location>
</feature>
<evidence type="ECO:0000256" key="1">
    <source>
        <dbReference type="SAM" id="MobiDB-lite"/>
    </source>
</evidence>
<reference evidence="2" key="1">
    <citation type="submission" date="2022-10" db="EMBL/GenBank/DDBJ databases">
        <title>The complete genomes of actinobacterial strains from the NBC collection.</title>
        <authorList>
            <person name="Joergensen T.S."/>
            <person name="Alvarez Arevalo M."/>
            <person name="Sterndorff E.B."/>
            <person name="Faurdal D."/>
            <person name="Vuksanovic O."/>
            <person name="Mourched A.-S."/>
            <person name="Charusanti P."/>
            <person name="Shaw S."/>
            <person name="Blin K."/>
            <person name="Weber T."/>
        </authorList>
    </citation>
    <scope>NUCLEOTIDE SEQUENCE</scope>
    <source>
        <strain evidence="2">NBC_00119</strain>
    </source>
</reference>
<evidence type="ECO:0000313" key="3">
    <source>
        <dbReference type="EMBL" id="WTS18437.1"/>
    </source>
</evidence>
<proteinExistence type="predicted"/>
<feature type="region of interest" description="Disordered" evidence="1">
    <location>
        <begin position="676"/>
        <end position="698"/>
    </location>
</feature>
<dbReference type="AlphaFoldDB" id="A0AAU1TZW6"/>
<feature type="region of interest" description="Disordered" evidence="1">
    <location>
        <begin position="1"/>
        <end position="27"/>
    </location>
</feature>
<protein>
    <submittedName>
        <fullName evidence="2">Uncharacterized protein</fullName>
    </submittedName>
</protein>
<accession>A0AAU1TZW6</accession>